<evidence type="ECO:0000256" key="1">
    <source>
        <dbReference type="SAM" id="MobiDB-lite"/>
    </source>
</evidence>
<evidence type="ECO:0000313" key="3">
    <source>
        <dbReference type="Proteomes" id="UP000193587"/>
    </source>
</evidence>
<dbReference type="AlphaFoldDB" id="A0A1X4GKT8"/>
<reference evidence="2 3" key="1">
    <citation type="submission" date="2017-04" db="EMBL/GenBank/DDBJ databases">
        <title>MLSA of the genus Halorubrum.</title>
        <authorList>
            <person name="De La Haba R."/>
            <person name="Sanchez-Porro C."/>
            <person name="Infante-Dominguez C."/>
            <person name="Ventosa A."/>
        </authorList>
    </citation>
    <scope>NUCLEOTIDE SEQUENCE [LARGE SCALE GENOMIC DNA]</scope>
    <source>
        <strain evidence="2 3">DSM 17463</strain>
    </source>
</reference>
<evidence type="ECO:0000313" key="2">
    <source>
        <dbReference type="EMBL" id="OSO97863.1"/>
    </source>
</evidence>
<proteinExistence type="predicted"/>
<organism evidence="2 3">
    <name type="scientific">Halorubrum ezzemoulense DSM 17463</name>
    <dbReference type="NCBI Taxonomy" id="1121945"/>
    <lineage>
        <taxon>Archaea</taxon>
        <taxon>Methanobacteriati</taxon>
        <taxon>Methanobacteriota</taxon>
        <taxon>Stenosarchaea group</taxon>
        <taxon>Halobacteria</taxon>
        <taxon>Halobacteriales</taxon>
        <taxon>Haloferacaceae</taxon>
        <taxon>Halorubrum</taxon>
    </lineage>
</organism>
<dbReference type="STRING" id="1121945.GCA_000421805_01505"/>
<evidence type="ECO:0008006" key="4">
    <source>
        <dbReference type="Google" id="ProtNLM"/>
    </source>
</evidence>
<feature type="region of interest" description="Disordered" evidence="1">
    <location>
        <begin position="1"/>
        <end position="22"/>
    </location>
</feature>
<dbReference type="RefSeq" id="WP_049931318.1">
    <property type="nucleotide sequence ID" value="NZ_ATXS01000004.1"/>
</dbReference>
<dbReference type="Proteomes" id="UP000193587">
    <property type="component" value="Unassembled WGS sequence"/>
</dbReference>
<comment type="caution">
    <text evidence="2">The sequence shown here is derived from an EMBL/GenBank/DDBJ whole genome shotgun (WGS) entry which is preliminary data.</text>
</comment>
<accession>A0A1X4GKT8</accession>
<sequence length="164" mass="17585">MSDHETTDTDADGQGDSAEPTFEAAEYADGTVTYPSHAVGPNGAERVGTVDLREYEARVVTWTTSTATPPGVREPNTLAIVEFEMGDDYDGPPVRALGQIAERDEAGGVTGDDGDDSDNGGDQFSVDIGDRIEPVYADELREPGAGIREPESQDWDGFQFRPVE</sequence>
<dbReference type="EMBL" id="NEDJ01000037">
    <property type="protein sequence ID" value="OSO97863.1"/>
    <property type="molecule type" value="Genomic_DNA"/>
</dbReference>
<feature type="compositionally biased region" description="Basic and acidic residues" evidence="1">
    <location>
        <begin position="128"/>
        <end position="142"/>
    </location>
</feature>
<name>A0A1X4GKT8_HALEZ</name>
<feature type="region of interest" description="Disordered" evidence="1">
    <location>
        <begin position="100"/>
        <end position="164"/>
    </location>
</feature>
<gene>
    <name evidence="2" type="ORF">B9H04_10975</name>
</gene>
<protein>
    <recommendedName>
        <fullName evidence="4">Nucleic acid-binding protein</fullName>
    </recommendedName>
</protein>
<dbReference type="eggNOG" id="arCOG04614">
    <property type="taxonomic scope" value="Archaea"/>
</dbReference>